<dbReference type="PANTHER" id="PTHR46115">
    <property type="entry name" value="THIOREDOXIN-LIKE PROTEIN 1"/>
    <property type="match status" value="1"/>
</dbReference>
<name>B5A4J9_GYMST</name>
<dbReference type="AlphaFoldDB" id="B5A4J9"/>
<organism evidence="4">
    <name type="scientific">Gymnochlora stellata</name>
    <dbReference type="NCBI Taxonomy" id="67809"/>
    <lineage>
        <taxon>Eukaryota</taxon>
        <taxon>Sar</taxon>
        <taxon>Rhizaria</taxon>
        <taxon>Cercozoa</taxon>
        <taxon>Chlorarachniophyceae</taxon>
        <taxon>Gymnochlora</taxon>
    </lineage>
</organism>
<dbReference type="InterPro" id="IPR017937">
    <property type="entry name" value="Thioredoxin_CS"/>
</dbReference>
<dbReference type="EMBL" id="EU810283">
    <property type="protein sequence ID" value="ACF24551.1"/>
    <property type="molecule type" value="mRNA"/>
</dbReference>
<dbReference type="InterPro" id="IPR036249">
    <property type="entry name" value="Thioredoxin-like_sf"/>
</dbReference>
<keyword evidence="2" id="KW-1133">Transmembrane helix</keyword>
<keyword evidence="1" id="KW-1015">Disulfide bond</keyword>
<evidence type="ECO:0000313" key="4">
    <source>
        <dbReference type="EMBL" id="ACF24551.1"/>
    </source>
</evidence>
<feature type="transmembrane region" description="Helical" evidence="2">
    <location>
        <begin position="6"/>
        <end position="26"/>
    </location>
</feature>
<dbReference type="SUPFAM" id="SSF52833">
    <property type="entry name" value="Thioredoxin-like"/>
    <property type="match status" value="1"/>
</dbReference>
<protein>
    <submittedName>
        <fullName evidence="4">Chloroplast thioredoxin F-type</fullName>
    </submittedName>
</protein>
<evidence type="ECO:0000259" key="3">
    <source>
        <dbReference type="PROSITE" id="PS51352"/>
    </source>
</evidence>
<dbReference type="Gene3D" id="3.40.30.10">
    <property type="entry name" value="Glutaredoxin"/>
    <property type="match status" value="1"/>
</dbReference>
<feature type="domain" description="Thioredoxin" evidence="3">
    <location>
        <begin position="63"/>
        <end position="197"/>
    </location>
</feature>
<evidence type="ECO:0000256" key="1">
    <source>
        <dbReference type="ARBA" id="ARBA00023157"/>
    </source>
</evidence>
<keyword evidence="2" id="KW-0812">Transmembrane</keyword>
<sequence>MRNYASFANIFTISIAFASIFVVVILSKSSPAPLSLSSVSPARSINIANTRLAGRFLAPSLGQRTFSSSPSSSVRTAALRRGIVACSEVDLIREVGKDSYETTLKEAGDKLVLVDFYTDWCGPCKMIYPYLEELARDYSGSLEIVKVNCAGENRELVNELGVRVLPTFMFYKNEKNIATVKGAKRDDLKNFIAENTA</sequence>
<keyword evidence="2" id="KW-0472">Membrane</keyword>
<proteinExistence type="evidence at transcript level"/>
<dbReference type="PROSITE" id="PS00194">
    <property type="entry name" value="THIOREDOXIN_1"/>
    <property type="match status" value="1"/>
</dbReference>
<dbReference type="InterPro" id="IPR013766">
    <property type="entry name" value="Thioredoxin_domain"/>
</dbReference>
<accession>B5A4J9</accession>
<evidence type="ECO:0000256" key="2">
    <source>
        <dbReference type="SAM" id="Phobius"/>
    </source>
</evidence>
<dbReference type="PRINTS" id="PR00421">
    <property type="entry name" value="THIOREDOXIN"/>
</dbReference>
<reference evidence="4" key="1">
    <citation type="journal article" date="2008" name="Mol. Biol. Evol.">
        <title>Nucleus-encoded periplastid-targeted EFL in chlorarachniophytes.</title>
        <authorList>
            <person name="Gile G.H."/>
            <person name="Keeling P.J."/>
        </authorList>
    </citation>
    <scope>NUCLEOTIDE SEQUENCE</scope>
    <source>
        <strain evidence="4">CCMP 2057</strain>
    </source>
</reference>
<dbReference type="Pfam" id="PF00085">
    <property type="entry name" value="Thioredoxin"/>
    <property type="match status" value="1"/>
</dbReference>
<dbReference type="CDD" id="cd02947">
    <property type="entry name" value="TRX_family"/>
    <property type="match status" value="1"/>
</dbReference>
<dbReference type="PROSITE" id="PS51352">
    <property type="entry name" value="THIOREDOXIN_2"/>
    <property type="match status" value="1"/>
</dbReference>